<keyword evidence="15" id="KW-1185">Reference proteome</keyword>
<sequence>LEIIILLELLVLVLLNKKCTENCFQLQKMSSIYTNSQTKFTIYEVLHFAIYTVLWHPESVQHIQQNKEVHLYVNGSDVNKVKDLLNNAKIHNEVQIDDVQELIAKQIYNISNHPRDIAGSRSHYENYHPLEEIFSWMSEITGKNPHLLQQILIGSSSEKRPLYVLKLSVKGVTPKAAIWIDCGIHAREWISPAFCQWFLGYAVEHYQSDPDLSAILNKLEFYVLPVMNVDGYEYTRTTDRMWRKNRSQHEGNFCKGTDLNRNFDAGWCGAGASSDPCAQTYCGPFPESEPEVRAVADFIRKNKESIKGYISIHSYSQMVLFPYSYKTERAKDHRELMVLAKKASDAIRVGYQNKFGFGPGAETIYLAPGGSDDWAYDLGIKYSFTLELQDRGRYGFLLPPYLIRAACLEAYLTVKIIALHIVEKTE</sequence>
<reference evidence="14" key="2">
    <citation type="submission" date="2025-08" db="UniProtKB">
        <authorList>
            <consortium name="Ensembl"/>
        </authorList>
    </citation>
    <scope>IDENTIFICATION</scope>
</reference>
<keyword evidence="4" id="KW-0645">Protease</keyword>
<evidence type="ECO:0000256" key="12">
    <source>
        <dbReference type="SAM" id="SignalP"/>
    </source>
</evidence>
<comment type="similarity">
    <text evidence="2 11">Belongs to the peptidase M14 family.</text>
</comment>
<evidence type="ECO:0000256" key="10">
    <source>
        <dbReference type="ARBA" id="ARBA00023157"/>
    </source>
</evidence>
<dbReference type="InterPro" id="IPR003146">
    <property type="entry name" value="M14A_act_pep"/>
</dbReference>
<evidence type="ECO:0000256" key="9">
    <source>
        <dbReference type="ARBA" id="ARBA00023049"/>
    </source>
</evidence>
<feature type="signal peptide" evidence="12">
    <location>
        <begin position="1"/>
        <end position="21"/>
    </location>
</feature>
<dbReference type="GO" id="GO:0004181">
    <property type="term" value="F:metallocarboxypeptidase activity"/>
    <property type="evidence" value="ECO:0007669"/>
    <property type="project" value="InterPro"/>
</dbReference>
<comment type="cofactor">
    <cofactor evidence="1">
        <name>Zn(2+)</name>
        <dbReference type="ChEBI" id="CHEBI:29105"/>
    </cofactor>
</comment>
<dbReference type="SMART" id="SM00631">
    <property type="entry name" value="Zn_pept"/>
    <property type="match status" value="1"/>
</dbReference>
<dbReference type="InterPro" id="IPR033849">
    <property type="entry name" value="CPB2"/>
</dbReference>
<evidence type="ECO:0000313" key="14">
    <source>
        <dbReference type="Ensembl" id="ENSLACP00000006320.1"/>
    </source>
</evidence>
<dbReference type="EMBL" id="AFYH01240412">
    <property type="status" value="NOT_ANNOTATED_CDS"/>
    <property type="molecule type" value="Genomic_DNA"/>
</dbReference>
<dbReference type="SUPFAM" id="SSF54897">
    <property type="entry name" value="Protease propeptides/inhibitors"/>
    <property type="match status" value="1"/>
</dbReference>
<name>H3A9J9_LATCH</name>
<dbReference type="CDD" id="cd06246">
    <property type="entry name" value="M14_CPB2"/>
    <property type="match status" value="1"/>
</dbReference>
<dbReference type="GO" id="GO:0005615">
    <property type="term" value="C:extracellular space"/>
    <property type="evidence" value="ECO:0007669"/>
    <property type="project" value="TreeGrafter"/>
</dbReference>
<dbReference type="InterPro" id="IPR036990">
    <property type="entry name" value="M14A-like_propep"/>
</dbReference>
<keyword evidence="7" id="KW-0378">Hydrolase</keyword>
<dbReference type="Gene3D" id="3.30.70.340">
    <property type="entry name" value="Metallocarboxypeptidase-like"/>
    <property type="match status" value="1"/>
</dbReference>
<keyword evidence="6 12" id="KW-0732">Signal</keyword>
<evidence type="ECO:0000256" key="8">
    <source>
        <dbReference type="ARBA" id="ARBA00022833"/>
    </source>
</evidence>
<dbReference type="PROSITE" id="PS00133">
    <property type="entry name" value="CARBOXYPEPT_ZN_2"/>
    <property type="match status" value="1"/>
</dbReference>
<dbReference type="Pfam" id="PF00246">
    <property type="entry name" value="Peptidase_M14"/>
    <property type="match status" value="1"/>
</dbReference>
<evidence type="ECO:0000256" key="3">
    <source>
        <dbReference type="ARBA" id="ARBA00022645"/>
    </source>
</evidence>
<dbReference type="EMBL" id="AFYH01240415">
    <property type="status" value="NOT_ANNOTATED_CDS"/>
    <property type="molecule type" value="Genomic_DNA"/>
</dbReference>
<dbReference type="HOGENOM" id="CLU_019326_0_0_1"/>
<dbReference type="FunCoup" id="H3A9J9">
    <property type="interactions" value="129"/>
</dbReference>
<keyword evidence="10" id="KW-1015">Disulfide bond</keyword>
<dbReference type="EMBL" id="AFYH01240414">
    <property type="status" value="NOT_ANNOTATED_CDS"/>
    <property type="molecule type" value="Genomic_DNA"/>
</dbReference>
<dbReference type="OMA" id="IGHITEY"/>
<dbReference type="InterPro" id="IPR057247">
    <property type="entry name" value="CARBOXYPEPT_ZN_2"/>
</dbReference>
<dbReference type="eggNOG" id="KOG2650">
    <property type="taxonomic scope" value="Eukaryota"/>
</dbReference>
<evidence type="ECO:0000256" key="11">
    <source>
        <dbReference type="PROSITE-ProRule" id="PRU01379"/>
    </source>
</evidence>
<dbReference type="PANTHER" id="PTHR11705:SF17">
    <property type="entry name" value="CARBOXYPEPTIDASE B2"/>
    <property type="match status" value="1"/>
</dbReference>
<dbReference type="EMBL" id="AFYH01240417">
    <property type="status" value="NOT_ANNOTATED_CDS"/>
    <property type="molecule type" value="Genomic_DNA"/>
</dbReference>
<dbReference type="EMBL" id="AFYH01240416">
    <property type="status" value="NOT_ANNOTATED_CDS"/>
    <property type="molecule type" value="Genomic_DNA"/>
</dbReference>
<dbReference type="SUPFAM" id="SSF53187">
    <property type="entry name" value="Zn-dependent exopeptidases"/>
    <property type="match status" value="1"/>
</dbReference>
<evidence type="ECO:0000256" key="6">
    <source>
        <dbReference type="ARBA" id="ARBA00022729"/>
    </source>
</evidence>
<evidence type="ECO:0000256" key="1">
    <source>
        <dbReference type="ARBA" id="ARBA00001947"/>
    </source>
</evidence>
<dbReference type="EMBL" id="AFYH01240413">
    <property type="status" value="NOT_ANNOTATED_CDS"/>
    <property type="molecule type" value="Genomic_DNA"/>
</dbReference>
<dbReference type="Ensembl" id="ENSLACT00000006373.1">
    <property type="protein sequence ID" value="ENSLACP00000006320.1"/>
    <property type="gene ID" value="ENSLACG00000005607.1"/>
</dbReference>
<keyword evidence="8" id="KW-0862">Zinc</keyword>
<keyword evidence="3" id="KW-0121">Carboxypeptidase</keyword>
<dbReference type="PRINTS" id="PR00765">
    <property type="entry name" value="CRBOXYPTASEA"/>
</dbReference>
<keyword evidence="9" id="KW-0482">Metalloprotease</keyword>
<dbReference type="InParanoid" id="H3A9J9"/>
<dbReference type="GeneTree" id="ENSGT00940000159160"/>
<dbReference type="STRING" id="7897.ENSLACP00000006320"/>
<feature type="domain" description="Peptidase M14" evidence="13">
    <location>
        <begin position="126"/>
        <end position="421"/>
    </location>
</feature>
<accession>H3A9J9</accession>
<evidence type="ECO:0000313" key="15">
    <source>
        <dbReference type="Proteomes" id="UP000008672"/>
    </source>
</evidence>
<proteinExistence type="inferred from homology"/>
<organism evidence="14 15">
    <name type="scientific">Latimeria chalumnae</name>
    <name type="common">Coelacanth</name>
    <dbReference type="NCBI Taxonomy" id="7897"/>
    <lineage>
        <taxon>Eukaryota</taxon>
        <taxon>Metazoa</taxon>
        <taxon>Chordata</taxon>
        <taxon>Craniata</taxon>
        <taxon>Vertebrata</taxon>
        <taxon>Euteleostomi</taxon>
        <taxon>Coelacanthiformes</taxon>
        <taxon>Coelacanthidae</taxon>
        <taxon>Latimeria</taxon>
    </lineage>
</organism>
<dbReference type="Pfam" id="PF02244">
    <property type="entry name" value="Propep_M14"/>
    <property type="match status" value="1"/>
</dbReference>
<evidence type="ECO:0000256" key="7">
    <source>
        <dbReference type="ARBA" id="ARBA00022801"/>
    </source>
</evidence>
<evidence type="ECO:0000256" key="2">
    <source>
        <dbReference type="ARBA" id="ARBA00005988"/>
    </source>
</evidence>
<keyword evidence="5" id="KW-0479">Metal-binding</keyword>
<evidence type="ECO:0000259" key="13">
    <source>
        <dbReference type="PROSITE" id="PS52035"/>
    </source>
</evidence>
<dbReference type="Gene3D" id="3.40.630.10">
    <property type="entry name" value="Zn peptidases"/>
    <property type="match status" value="1"/>
</dbReference>
<dbReference type="PANTHER" id="PTHR11705">
    <property type="entry name" value="PROTEASE FAMILY M14 CARBOXYPEPTIDASE A,B"/>
    <property type="match status" value="1"/>
</dbReference>
<dbReference type="AlphaFoldDB" id="H3A9J9"/>
<dbReference type="GO" id="GO:0006508">
    <property type="term" value="P:proteolysis"/>
    <property type="evidence" value="ECO:0007669"/>
    <property type="project" value="UniProtKB-KW"/>
</dbReference>
<gene>
    <name evidence="14" type="primary">CPB2</name>
</gene>
<dbReference type="GO" id="GO:0008270">
    <property type="term" value="F:zinc ion binding"/>
    <property type="evidence" value="ECO:0007669"/>
    <property type="project" value="InterPro"/>
</dbReference>
<dbReference type="GO" id="GO:0042730">
    <property type="term" value="P:fibrinolysis"/>
    <property type="evidence" value="ECO:0007669"/>
    <property type="project" value="InterPro"/>
</dbReference>
<dbReference type="EMBL" id="AFYH01240418">
    <property type="status" value="NOT_ANNOTATED_CDS"/>
    <property type="molecule type" value="Genomic_DNA"/>
</dbReference>
<dbReference type="FunFam" id="3.40.630.10:FF:000084">
    <property type="entry name" value="Carboxypeptidase B2"/>
    <property type="match status" value="1"/>
</dbReference>
<dbReference type="Proteomes" id="UP000008672">
    <property type="component" value="Unassembled WGS sequence"/>
</dbReference>
<reference evidence="14" key="3">
    <citation type="submission" date="2025-09" db="UniProtKB">
        <authorList>
            <consortium name="Ensembl"/>
        </authorList>
    </citation>
    <scope>IDENTIFICATION</scope>
</reference>
<dbReference type="InterPro" id="IPR000834">
    <property type="entry name" value="Peptidase_M14"/>
</dbReference>
<evidence type="ECO:0000256" key="5">
    <source>
        <dbReference type="ARBA" id="ARBA00022723"/>
    </source>
</evidence>
<evidence type="ECO:0000256" key="4">
    <source>
        <dbReference type="ARBA" id="ARBA00022670"/>
    </source>
</evidence>
<reference evidence="15" key="1">
    <citation type="submission" date="2011-08" db="EMBL/GenBank/DDBJ databases">
        <title>The draft genome of Latimeria chalumnae.</title>
        <authorList>
            <person name="Di Palma F."/>
            <person name="Alfoldi J."/>
            <person name="Johnson J."/>
            <person name="Berlin A."/>
            <person name="Gnerre S."/>
            <person name="Jaffe D."/>
            <person name="MacCallum I."/>
            <person name="Young S."/>
            <person name="Walker B.J."/>
            <person name="Lander E."/>
            <person name="Lindblad-Toh K."/>
        </authorList>
    </citation>
    <scope>NUCLEOTIDE SEQUENCE [LARGE SCALE GENOMIC DNA]</scope>
    <source>
        <strain evidence="15">Wild caught</strain>
    </source>
</reference>
<dbReference type="PROSITE" id="PS52035">
    <property type="entry name" value="PEPTIDASE_M14"/>
    <property type="match status" value="1"/>
</dbReference>
<feature type="chain" id="PRO_5003579359" evidence="12">
    <location>
        <begin position="22"/>
        <end position="426"/>
    </location>
</feature>
<protein>
    <submittedName>
        <fullName evidence="14">Carboxypeptidase B2</fullName>
    </submittedName>
</protein>
<feature type="active site" description="Proton donor/acceptor" evidence="11">
    <location>
        <position position="387"/>
    </location>
</feature>